<comment type="caution">
    <text evidence="2">The sequence shown here is derived from an EMBL/GenBank/DDBJ whole genome shotgun (WGS) entry which is preliminary data.</text>
</comment>
<feature type="transmembrane region" description="Helical" evidence="1">
    <location>
        <begin position="50"/>
        <end position="72"/>
    </location>
</feature>
<accession>A0A5D4XT58</accession>
<keyword evidence="1" id="KW-0812">Transmembrane</keyword>
<protein>
    <submittedName>
        <fullName evidence="2">Uncharacterized protein</fullName>
    </submittedName>
</protein>
<keyword evidence="3" id="KW-1185">Reference proteome</keyword>
<feature type="transmembrane region" description="Helical" evidence="1">
    <location>
        <begin position="141"/>
        <end position="159"/>
    </location>
</feature>
<keyword evidence="1" id="KW-0472">Membrane</keyword>
<sequence>MSRRRVVTNPAPASRADEDFSLVLGGPLYQLFIRTRLIRPPLQLLHRRMLFIPALAWLPLLALATLEGNALAGSGLPFLHDIEAYARFLVAMPLLILAEPVVHSWTRDIVHQFDERGVVPHRSTPGLQAAVESATRWRNSISVEVALIASVFVLAPWMWRHMTLYADTWYASVDGGRIQLTRAGWWLVHVSVPVFQFLLLRWWFRLAIWWRFLWQVSRLPLEVRAVHPDRSGGLGFLGEGVYGFMPLLFAQAAVVSGLVASRVLIGARTAAEFRGEIAMLVVLLVAQVLVPMLFFVPRLVAARREGLRRYGALAAAHGREFESKWIRAPAPAGDRLLGNADVSSLSDLASSHDVVRAMRPVPFDLRVLLQLVAISAAPFLPLVLTEIPLAELLRRVVGMVL</sequence>
<dbReference type="OrthoDB" id="5493434at2"/>
<evidence type="ECO:0000313" key="3">
    <source>
        <dbReference type="Proteomes" id="UP000324973"/>
    </source>
</evidence>
<feature type="transmembrane region" description="Helical" evidence="1">
    <location>
        <begin position="84"/>
        <end position="102"/>
    </location>
</feature>
<proteinExistence type="predicted"/>
<evidence type="ECO:0000313" key="2">
    <source>
        <dbReference type="EMBL" id="TYT25940.1"/>
    </source>
</evidence>
<feature type="transmembrane region" description="Helical" evidence="1">
    <location>
        <begin position="183"/>
        <end position="204"/>
    </location>
</feature>
<reference evidence="2 3" key="1">
    <citation type="submission" date="2019-08" db="EMBL/GenBank/DDBJ databases">
        <title>Luteimonas viscosus sp. nov., isolated from soil of a sunflower field.</title>
        <authorList>
            <person name="Jianli Z."/>
            <person name="Ying Z."/>
        </authorList>
    </citation>
    <scope>NUCLEOTIDE SEQUENCE [LARGE SCALE GENOMIC DNA]</scope>
    <source>
        <strain evidence="2 3">XBU10</strain>
    </source>
</reference>
<feature type="transmembrane region" description="Helical" evidence="1">
    <location>
        <begin position="365"/>
        <end position="384"/>
    </location>
</feature>
<dbReference type="AlphaFoldDB" id="A0A5D4XT58"/>
<dbReference type="Proteomes" id="UP000324973">
    <property type="component" value="Unassembled WGS sequence"/>
</dbReference>
<gene>
    <name evidence="2" type="ORF">FZO89_06555</name>
</gene>
<evidence type="ECO:0000256" key="1">
    <source>
        <dbReference type="SAM" id="Phobius"/>
    </source>
</evidence>
<dbReference type="RefSeq" id="WP_149102490.1">
    <property type="nucleotide sequence ID" value="NZ_VTFT01000001.1"/>
</dbReference>
<feature type="transmembrane region" description="Helical" evidence="1">
    <location>
        <begin position="240"/>
        <end position="265"/>
    </location>
</feature>
<feature type="transmembrane region" description="Helical" evidence="1">
    <location>
        <begin position="277"/>
        <end position="300"/>
    </location>
</feature>
<keyword evidence="1" id="KW-1133">Transmembrane helix</keyword>
<dbReference type="EMBL" id="VTFT01000001">
    <property type="protein sequence ID" value="TYT25940.1"/>
    <property type="molecule type" value="Genomic_DNA"/>
</dbReference>
<organism evidence="2 3">
    <name type="scientific">Luteimonas viscosa</name>
    <dbReference type="NCBI Taxonomy" id="1132694"/>
    <lineage>
        <taxon>Bacteria</taxon>
        <taxon>Pseudomonadati</taxon>
        <taxon>Pseudomonadota</taxon>
        <taxon>Gammaproteobacteria</taxon>
        <taxon>Lysobacterales</taxon>
        <taxon>Lysobacteraceae</taxon>
        <taxon>Luteimonas</taxon>
    </lineage>
</organism>
<name>A0A5D4XT58_9GAMM</name>